<comment type="caution">
    <text evidence="2">The sequence shown here is derived from an EMBL/GenBank/DDBJ whole genome shotgun (WGS) entry which is preliminary data.</text>
</comment>
<organism evidence="2 3">
    <name type="scientific">Lientehia hominis</name>
    <dbReference type="NCBI Taxonomy" id="2897778"/>
    <lineage>
        <taxon>Bacteria</taxon>
        <taxon>Bacillati</taxon>
        <taxon>Bacillota</taxon>
        <taxon>Clostridia</taxon>
        <taxon>Lachnospirales</taxon>
        <taxon>Lachnospiraceae</taxon>
        <taxon>Lientehia</taxon>
    </lineage>
</organism>
<keyword evidence="1" id="KW-1133">Transmembrane helix</keyword>
<keyword evidence="3" id="KW-1185">Reference proteome</keyword>
<feature type="transmembrane region" description="Helical" evidence="1">
    <location>
        <begin position="233"/>
        <end position="255"/>
    </location>
</feature>
<feature type="transmembrane region" description="Helical" evidence="1">
    <location>
        <begin position="156"/>
        <end position="176"/>
    </location>
</feature>
<dbReference type="EMBL" id="JAJNOR010000003">
    <property type="protein sequence ID" value="MCD2492184.1"/>
    <property type="molecule type" value="Genomic_DNA"/>
</dbReference>
<sequence>MLKMHFKRLFQSKRFYLSVLCVTGISLLSIIGEIQALPGSSIYYLIQSRHGIGAFFIAMSVVVVLPYGLNYTEDVGNHYEYGILSRGGRYSYCWSSMLITALSAFLTVFLGYLLLYFLLKIRFPMIRPEELEQLIQYSQQNGLTPYESLLIGNHPFQYFLCTFSTEAIGYAFMASVTLMASAKIDNSFVLLSIPVMLYYGCMFIGTTFKLPGIFRWYYMLTHGGYFAVITNNIYLVMLYVMLYFICLIAAAGLIFEKWVEGKRSHG</sequence>
<evidence type="ECO:0000256" key="1">
    <source>
        <dbReference type="SAM" id="Phobius"/>
    </source>
</evidence>
<protein>
    <submittedName>
        <fullName evidence="2">Uncharacterized protein</fullName>
    </submittedName>
</protein>
<proteinExistence type="predicted"/>
<name>A0AAP2RIS1_9FIRM</name>
<dbReference type="Proteomes" id="UP001299265">
    <property type="component" value="Unassembled WGS sequence"/>
</dbReference>
<dbReference type="RefSeq" id="WP_231062098.1">
    <property type="nucleotide sequence ID" value="NZ_JAJNOR010000003.1"/>
</dbReference>
<gene>
    <name evidence="2" type="ORF">LQE92_06020</name>
</gene>
<evidence type="ECO:0000313" key="3">
    <source>
        <dbReference type="Proteomes" id="UP001299265"/>
    </source>
</evidence>
<evidence type="ECO:0000313" key="2">
    <source>
        <dbReference type="EMBL" id="MCD2492184.1"/>
    </source>
</evidence>
<accession>A0AAP2RIS1</accession>
<reference evidence="2 3" key="1">
    <citation type="submission" date="2021-11" db="EMBL/GenBank/DDBJ databases">
        <title>Lacrimispora sp. nov. NSJ-141 isolated from human feces.</title>
        <authorList>
            <person name="Abdugheni R."/>
        </authorList>
    </citation>
    <scope>NUCLEOTIDE SEQUENCE [LARGE SCALE GENOMIC DNA]</scope>
    <source>
        <strain evidence="2 3">NSJ-141</strain>
    </source>
</reference>
<keyword evidence="1" id="KW-0812">Transmembrane</keyword>
<feature type="transmembrane region" description="Helical" evidence="1">
    <location>
        <begin position="188"/>
        <end position="213"/>
    </location>
</feature>
<keyword evidence="1" id="KW-0472">Membrane</keyword>
<feature type="transmembrane region" description="Helical" evidence="1">
    <location>
        <begin position="52"/>
        <end position="71"/>
    </location>
</feature>
<feature type="transmembrane region" description="Helical" evidence="1">
    <location>
        <begin position="92"/>
        <end position="119"/>
    </location>
</feature>
<dbReference type="AlphaFoldDB" id="A0AAP2RIS1"/>